<feature type="transmembrane region" description="Helical" evidence="12">
    <location>
        <begin position="102"/>
        <end position="123"/>
    </location>
</feature>
<feature type="transmembrane region" description="Helical" evidence="12">
    <location>
        <begin position="30"/>
        <end position="54"/>
    </location>
</feature>
<dbReference type="RefSeq" id="WP_052734632.1">
    <property type="nucleotide sequence ID" value="NZ_LN827929.1"/>
</dbReference>
<accession>A0A0D6EVP7</accession>
<keyword evidence="3" id="KW-0997">Cell inner membrane</keyword>
<comment type="function">
    <text evidence="12">Fluoride-specific ion channel. Important for reducing fluoride concentration in the cell, thus reducing its toxicity.</text>
</comment>
<dbReference type="EMBL" id="LN827929">
    <property type="protein sequence ID" value="CEZ19707.1"/>
    <property type="molecule type" value="Genomic_DNA"/>
</dbReference>
<evidence type="ECO:0000256" key="10">
    <source>
        <dbReference type="ARBA" id="ARBA00035120"/>
    </source>
</evidence>
<dbReference type="InterPro" id="IPR003691">
    <property type="entry name" value="FluC"/>
</dbReference>
<keyword evidence="6 12" id="KW-0915">Sodium</keyword>
<keyword evidence="14" id="KW-1185">Reference proteome</keyword>
<dbReference type="PANTHER" id="PTHR28259:SF1">
    <property type="entry name" value="FLUORIDE EXPORT PROTEIN 1-RELATED"/>
    <property type="match status" value="1"/>
</dbReference>
<evidence type="ECO:0000256" key="7">
    <source>
        <dbReference type="ARBA" id="ARBA00023065"/>
    </source>
</evidence>
<evidence type="ECO:0000256" key="6">
    <source>
        <dbReference type="ARBA" id="ARBA00023053"/>
    </source>
</evidence>
<dbReference type="KEGG" id="mbat:BN1208_0822"/>
<keyword evidence="5 12" id="KW-1133">Transmembrane helix</keyword>
<evidence type="ECO:0000256" key="9">
    <source>
        <dbReference type="ARBA" id="ARBA00023303"/>
    </source>
</evidence>
<feature type="binding site" evidence="12">
    <location>
        <position position="77"/>
    </location>
    <ligand>
        <name>Na(+)</name>
        <dbReference type="ChEBI" id="CHEBI:29101"/>
        <note>structural</note>
    </ligand>
</feature>
<dbReference type="HAMAP" id="MF_00454">
    <property type="entry name" value="FluC"/>
    <property type="match status" value="1"/>
</dbReference>
<dbReference type="GO" id="GO:0062054">
    <property type="term" value="F:fluoride channel activity"/>
    <property type="evidence" value="ECO:0007669"/>
    <property type="project" value="UniProtKB-UniRule"/>
</dbReference>
<proteinExistence type="inferred from homology"/>
<evidence type="ECO:0000256" key="1">
    <source>
        <dbReference type="ARBA" id="ARBA00004651"/>
    </source>
</evidence>
<keyword evidence="7 12" id="KW-0406">Ion transport</keyword>
<comment type="catalytic activity">
    <reaction evidence="11">
        <text>fluoride(in) = fluoride(out)</text>
        <dbReference type="Rhea" id="RHEA:76159"/>
        <dbReference type="ChEBI" id="CHEBI:17051"/>
    </reaction>
    <physiologicalReaction direction="left-to-right" evidence="11">
        <dbReference type="Rhea" id="RHEA:76160"/>
    </physiologicalReaction>
</comment>
<gene>
    <name evidence="12 13" type="primary">crcB</name>
    <name evidence="12" type="synonym">fluC</name>
    <name evidence="13" type="ORF">BN1208_0822</name>
</gene>
<evidence type="ECO:0000256" key="3">
    <source>
        <dbReference type="ARBA" id="ARBA00022519"/>
    </source>
</evidence>
<evidence type="ECO:0000313" key="13">
    <source>
        <dbReference type="EMBL" id="CEZ19707.1"/>
    </source>
</evidence>
<evidence type="ECO:0000256" key="5">
    <source>
        <dbReference type="ARBA" id="ARBA00022989"/>
    </source>
</evidence>
<evidence type="ECO:0000256" key="4">
    <source>
        <dbReference type="ARBA" id="ARBA00022692"/>
    </source>
</evidence>
<dbReference type="Pfam" id="PF02537">
    <property type="entry name" value="CRCB"/>
    <property type="match status" value="1"/>
</dbReference>
<keyword evidence="4 12" id="KW-0812">Transmembrane</keyword>
<feature type="transmembrane region" description="Helical" evidence="12">
    <location>
        <begin position="66"/>
        <end position="90"/>
    </location>
</feature>
<name>A0A0D6EVP7_9PROT</name>
<evidence type="ECO:0000256" key="12">
    <source>
        <dbReference type="HAMAP-Rule" id="MF_00454"/>
    </source>
</evidence>
<dbReference type="PANTHER" id="PTHR28259">
    <property type="entry name" value="FLUORIDE EXPORT PROTEIN 1-RELATED"/>
    <property type="match status" value="1"/>
</dbReference>
<dbReference type="GO" id="GO:0046872">
    <property type="term" value="F:metal ion binding"/>
    <property type="evidence" value="ECO:0007669"/>
    <property type="project" value="UniProtKB-KW"/>
</dbReference>
<dbReference type="HOGENOM" id="CLU_114342_3_3_4"/>
<comment type="subcellular location">
    <subcellularLocation>
        <location evidence="1 12">Cell membrane</location>
        <topology evidence="1 12">Multi-pass membrane protein</topology>
    </subcellularLocation>
</comment>
<feature type="binding site" evidence="12">
    <location>
        <position position="74"/>
    </location>
    <ligand>
        <name>Na(+)</name>
        <dbReference type="ChEBI" id="CHEBI:29101"/>
        <note>structural</note>
    </ligand>
</feature>
<protein>
    <recommendedName>
        <fullName evidence="12">Fluoride-specific ion channel FluC</fullName>
    </recommendedName>
</protein>
<dbReference type="GO" id="GO:0140114">
    <property type="term" value="P:cellular detoxification of fluoride"/>
    <property type="evidence" value="ECO:0007669"/>
    <property type="project" value="UniProtKB-UniRule"/>
</dbReference>
<comment type="activity regulation">
    <text evidence="12">Na(+) is not transported, but it plays an essential structural role and its presence is essential for fluoride channel function.</text>
</comment>
<keyword evidence="2 12" id="KW-1003">Cell membrane</keyword>
<keyword evidence="8 12" id="KW-0472">Membrane</keyword>
<dbReference type="AlphaFoldDB" id="A0A0D6EVP7"/>
<dbReference type="Proteomes" id="UP000064007">
    <property type="component" value="Chromosome 1"/>
</dbReference>
<evidence type="ECO:0000256" key="2">
    <source>
        <dbReference type="ARBA" id="ARBA00022475"/>
    </source>
</evidence>
<dbReference type="GO" id="GO:0005886">
    <property type="term" value="C:plasma membrane"/>
    <property type="evidence" value="ECO:0007669"/>
    <property type="project" value="UniProtKB-SubCell"/>
</dbReference>
<keyword evidence="9 12" id="KW-0407">Ion channel</keyword>
<reference evidence="14" key="1">
    <citation type="submission" date="2014-12" db="EMBL/GenBank/DDBJ databases">
        <authorList>
            <person name="Salcher M.M."/>
        </authorList>
    </citation>
    <scope>NUCLEOTIDE SEQUENCE [LARGE SCALE GENOMIC DNA]</scope>
    <source>
        <strain evidence="14">MMS-10A-171</strain>
    </source>
</reference>
<dbReference type="STRING" id="1581557.BN1208_0822"/>
<organism evidence="13 14">
    <name type="scientific">Candidatus Methylopumilus planktonicus</name>
    <dbReference type="NCBI Taxonomy" id="1581557"/>
    <lineage>
        <taxon>Bacteria</taxon>
        <taxon>Pseudomonadati</taxon>
        <taxon>Pseudomonadota</taxon>
        <taxon>Betaproteobacteria</taxon>
        <taxon>Nitrosomonadales</taxon>
        <taxon>Methylophilaceae</taxon>
        <taxon>Candidatus Methylopumilus</taxon>
    </lineage>
</organism>
<sequence>MKNFLYIGFAAAIGGWSRWGIGILLNSLHPIFPIGTLTINLVGGFLMGVSMGAFEFFSDLSPDLKLIINIGFLGSLTTFSAFTAEIFQLLQKNELVSSLTLIALHVVGSILMAYLGWLTIGFIKQSI</sequence>
<dbReference type="NCBIfam" id="TIGR00494">
    <property type="entry name" value="crcB"/>
    <property type="match status" value="1"/>
</dbReference>
<comment type="similarity">
    <text evidence="10 12">Belongs to the fluoride channel Fluc/FEX (TC 1.A.43) family.</text>
</comment>
<evidence type="ECO:0000256" key="8">
    <source>
        <dbReference type="ARBA" id="ARBA00023136"/>
    </source>
</evidence>
<keyword evidence="12" id="KW-0479">Metal-binding</keyword>
<evidence type="ECO:0000313" key="14">
    <source>
        <dbReference type="Proteomes" id="UP000064007"/>
    </source>
</evidence>
<evidence type="ECO:0000256" key="11">
    <source>
        <dbReference type="ARBA" id="ARBA00035585"/>
    </source>
</evidence>
<keyword evidence="12" id="KW-0813">Transport</keyword>